<sequence>AVLPAGVRLRRRVKRVPVLVVTGEQGNRRPTINQKKVLDAAVQPTPMDVLLKETGVARSVVNRLLRTGMLVERGSIERGPETESIKHSFDSDELPVLSADQEKALQAILHPLQQGRHETIVLFGVTGSGKTEVYLQAVTETIARGQQAIVLVPEISLTPQTCDRFRARFGQVAVLHSHLTPAERHDHWREIAAGRVNVIVGARSAIFAPAPRLGLIVIDEEHENTFKQATSPRYHARDVAEWIAQKEGVPLVLGSATPSLET</sequence>
<dbReference type="GO" id="GO:0006310">
    <property type="term" value="P:DNA recombination"/>
    <property type="evidence" value="ECO:0007669"/>
    <property type="project" value="TreeGrafter"/>
</dbReference>
<dbReference type="PROSITE" id="PS51192">
    <property type="entry name" value="HELICASE_ATP_BIND_1"/>
    <property type="match status" value="1"/>
</dbReference>
<evidence type="ECO:0000256" key="10">
    <source>
        <dbReference type="ARBA" id="ARBA00023235"/>
    </source>
</evidence>
<proteinExistence type="predicted"/>
<evidence type="ECO:0000256" key="11">
    <source>
        <dbReference type="ARBA" id="ARBA00034808"/>
    </source>
</evidence>
<name>X0W5D5_9ZZZZ</name>
<gene>
    <name evidence="14" type="ORF">S01H1_47979</name>
</gene>
<keyword evidence="10" id="KW-0413">Isomerase</keyword>
<evidence type="ECO:0000256" key="8">
    <source>
        <dbReference type="ARBA" id="ARBA00022840"/>
    </source>
</evidence>
<dbReference type="InterPro" id="IPR014001">
    <property type="entry name" value="Helicase_ATP-bd"/>
</dbReference>
<evidence type="ECO:0000259" key="13">
    <source>
        <dbReference type="PROSITE" id="PS51192"/>
    </source>
</evidence>
<dbReference type="AlphaFoldDB" id="X0W5D5"/>
<dbReference type="Pfam" id="PF00270">
    <property type="entry name" value="DEAD"/>
    <property type="match status" value="1"/>
</dbReference>
<dbReference type="GO" id="GO:1990077">
    <property type="term" value="C:primosome complex"/>
    <property type="evidence" value="ECO:0007669"/>
    <property type="project" value="UniProtKB-KW"/>
</dbReference>
<evidence type="ECO:0000256" key="7">
    <source>
        <dbReference type="ARBA" id="ARBA00022833"/>
    </source>
</evidence>
<keyword evidence="7" id="KW-0862">Zinc</keyword>
<evidence type="ECO:0000256" key="9">
    <source>
        <dbReference type="ARBA" id="ARBA00023125"/>
    </source>
</evidence>
<feature type="non-terminal residue" evidence="14">
    <location>
        <position position="262"/>
    </location>
</feature>
<dbReference type="InterPro" id="IPR011545">
    <property type="entry name" value="DEAD/DEAH_box_helicase_dom"/>
</dbReference>
<dbReference type="GO" id="GO:0003677">
    <property type="term" value="F:DNA binding"/>
    <property type="evidence" value="ECO:0007669"/>
    <property type="project" value="UniProtKB-KW"/>
</dbReference>
<dbReference type="EMBL" id="BARS01030789">
    <property type="protein sequence ID" value="GAG25775.1"/>
    <property type="molecule type" value="Genomic_DNA"/>
</dbReference>
<evidence type="ECO:0000256" key="1">
    <source>
        <dbReference type="ARBA" id="ARBA00022515"/>
    </source>
</evidence>
<evidence type="ECO:0000313" key="14">
    <source>
        <dbReference type="EMBL" id="GAG25775.1"/>
    </source>
</evidence>
<evidence type="ECO:0000256" key="3">
    <source>
        <dbReference type="ARBA" id="ARBA00022723"/>
    </source>
</evidence>
<dbReference type="PANTHER" id="PTHR30580">
    <property type="entry name" value="PRIMOSOMAL PROTEIN N"/>
    <property type="match status" value="1"/>
</dbReference>
<evidence type="ECO:0000256" key="12">
    <source>
        <dbReference type="ARBA" id="ARBA00048988"/>
    </source>
</evidence>
<evidence type="ECO:0000256" key="2">
    <source>
        <dbReference type="ARBA" id="ARBA00022705"/>
    </source>
</evidence>
<keyword evidence="9" id="KW-0238">DNA-binding</keyword>
<dbReference type="GO" id="GO:0016787">
    <property type="term" value="F:hydrolase activity"/>
    <property type="evidence" value="ECO:0007669"/>
    <property type="project" value="UniProtKB-KW"/>
</dbReference>
<comment type="caution">
    <text evidence="14">The sequence shown here is derived from an EMBL/GenBank/DDBJ whole genome shotgun (WGS) entry which is preliminary data.</text>
</comment>
<evidence type="ECO:0000256" key="4">
    <source>
        <dbReference type="ARBA" id="ARBA00022741"/>
    </source>
</evidence>
<keyword evidence="4" id="KW-0547">Nucleotide-binding</keyword>
<dbReference type="GO" id="GO:0046872">
    <property type="term" value="F:metal ion binding"/>
    <property type="evidence" value="ECO:0007669"/>
    <property type="project" value="UniProtKB-KW"/>
</dbReference>
<dbReference type="SUPFAM" id="SSF52540">
    <property type="entry name" value="P-loop containing nucleoside triphosphate hydrolases"/>
    <property type="match status" value="1"/>
</dbReference>
<dbReference type="GO" id="GO:0006269">
    <property type="term" value="P:DNA replication, synthesis of primer"/>
    <property type="evidence" value="ECO:0007669"/>
    <property type="project" value="UniProtKB-KW"/>
</dbReference>
<dbReference type="GO" id="GO:0005524">
    <property type="term" value="F:ATP binding"/>
    <property type="evidence" value="ECO:0007669"/>
    <property type="project" value="UniProtKB-KW"/>
</dbReference>
<organism evidence="14">
    <name type="scientific">marine sediment metagenome</name>
    <dbReference type="NCBI Taxonomy" id="412755"/>
    <lineage>
        <taxon>unclassified sequences</taxon>
        <taxon>metagenomes</taxon>
        <taxon>ecological metagenomes</taxon>
    </lineage>
</organism>
<dbReference type="SMART" id="SM00487">
    <property type="entry name" value="DEXDc"/>
    <property type="match status" value="1"/>
</dbReference>
<evidence type="ECO:0000256" key="6">
    <source>
        <dbReference type="ARBA" id="ARBA00022806"/>
    </source>
</evidence>
<feature type="non-terminal residue" evidence="14">
    <location>
        <position position="1"/>
    </location>
</feature>
<keyword evidence="5" id="KW-0378">Hydrolase</keyword>
<keyword evidence="6" id="KW-0347">Helicase</keyword>
<keyword evidence="2" id="KW-0235">DNA replication</keyword>
<evidence type="ECO:0000256" key="5">
    <source>
        <dbReference type="ARBA" id="ARBA00022801"/>
    </source>
</evidence>
<dbReference type="GO" id="GO:0043138">
    <property type="term" value="F:3'-5' DNA helicase activity"/>
    <property type="evidence" value="ECO:0007669"/>
    <property type="project" value="UniProtKB-EC"/>
</dbReference>
<dbReference type="GO" id="GO:0006302">
    <property type="term" value="P:double-strand break repair"/>
    <property type="evidence" value="ECO:0007669"/>
    <property type="project" value="TreeGrafter"/>
</dbReference>
<keyword evidence="1" id="KW-0639">Primosome</keyword>
<dbReference type="InterPro" id="IPR027417">
    <property type="entry name" value="P-loop_NTPase"/>
</dbReference>
<feature type="domain" description="Helicase ATP-binding" evidence="13">
    <location>
        <begin position="111"/>
        <end position="262"/>
    </location>
</feature>
<keyword evidence="8" id="KW-0067">ATP-binding</keyword>
<reference evidence="14" key="1">
    <citation type="journal article" date="2014" name="Front. Microbiol.">
        <title>High frequency of phylogenetically diverse reductive dehalogenase-homologous genes in deep subseafloor sedimentary metagenomes.</title>
        <authorList>
            <person name="Kawai M."/>
            <person name="Futagami T."/>
            <person name="Toyoda A."/>
            <person name="Takaki Y."/>
            <person name="Nishi S."/>
            <person name="Hori S."/>
            <person name="Arai W."/>
            <person name="Tsubouchi T."/>
            <person name="Morono Y."/>
            <person name="Uchiyama I."/>
            <person name="Ito T."/>
            <person name="Fujiyama A."/>
            <person name="Inagaki F."/>
            <person name="Takami H."/>
        </authorList>
    </citation>
    <scope>NUCLEOTIDE SEQUENCE</scope>
    <source>
        <strain evidence="14">Expedition CK06-06</strain>
    </source>
</reference>
<accession>X0W5D5</accession>
<dbReference type="EC" id="5.6.2.4" evidence="11"/>
<dbReference type="CDD" id="cd17929">
    <property type="entry name" value="DEXHc_priA"/>
    <property type="match status" value="1"/>
</dbReference>
<protein>
    <recommendedName>
        <fullName evidence="11">DNA 3'-5' helicase</fullName>
        <ecNumber evidence="11">5.6.2.4</ecNumber>
    </recommendedName>
</protein>
<dbReference type="PANTHER" id="PTHR30580:SF0">
    <property type="entry name" value="PRIMOSOMAL PROTEIN N"/>
    <property type="match status" value="1"/>
</dbReference>
<keyword evidence="3" id="KW-0479">Metal-binding</keyword>
<dbReference type="Gene3D" id="3.40.50.300">
    <property type="entry name" value="P-loop containing nucleotide triphosphate hydrolases"/>
    <property type="match status" value="1"/>
</dbReference>
<dbReference type="FunFam" id="3.40.50.300:FF:000489">
    <property type="entry name" value="Primosome assembly protein PriA"/>
    <property type="match status" value="1"/>
</dbReference>
<comment type="catalytic activity">
    <reaction evidence="12">
        <text>ATP + H2O = ADP + phosphate + H(+)</text>
        <dbReference type="Rhea" id="RHEA:13065"/>
        <dbReference type="ChEBI" id="CHEBI:15377"/>
        <dbReference type="ChEBI" id="CHEBI:15378"/>
        <dbReference type="ChEBI" id="CHEBI:30616"/>
        <dbReference type="ChEBI" id="CHEBI:43474"/>
        <dbReference type="ChEBI" id="CHEBI:456216"/>
        <dbReference type="EC" id="5.6.2.4"/>
    </reaction>
</comment>
<dbReference type="GO" id="GO:0006270">
    <property type="term" value="P:DNA replication initiation"/>
    <property type="evidence" value="ECO:0007669"/>
    <property type="project" value="TreeGrafter"/>
</dbReference>